<dbReference type="Pfam" id="PF09977">
    <property type="entry name" value="Tad_C"/>
    <property type="match status" value="1"/>
</dbReference>
<gene>
    <name evidence="2" type="ORF">WH87_09665</name>
</gene>
<protein>
    <recommendedName>
        <fullName evidence="1">DUF2134 domain-containing protein</fullName>
    </recommendedName>
</protein>
<reference evidence="2 3" key="1">
    <citation type="submission" date="2015-03" db="EMBL/GenBank/DDBJ databases">
        <authorList>
            <person name="Lepp D."/>
            <person name="Hassan Y.I."/>
            <person name="Li X.-Z."/>
            <person name="Zhou T."/>
        </authorList>
    </citation>
    <scope>NUCLEOTIDE SEQUENCE [LARGE SCALE GENOMIC DNA]</scope>
    <source>
        <strain evidence="2 3">E84</strain>
    </source>
</reference>
<accession>A0A0F5QAC7</accession>
<comment type="caution">
    <text evidence="2">The sequence shown here is derived from an EMBL/GenBank/DDBJ whole genome shotgun (WGS) entry which is preliminary data.</text>
</comment>
<feature type="domain" description="DUF2134" evidence="1">
    <location>
        <begin position="45"/>
        <end position="124"/>
    </location>
</feature>
<dbReference type="PATRIC" id="fig|1293439.3.peg.1510"/>
<dbReference type="InterPro" id="IPR018705">
    <property type="entry name" value="DUF2134_membrane"/>
</dbReference>
<keyword evidence="3" id="KW-1185">Reference proteome</keyword>
<evidence type="ECO:0000313" key="3">
    <source>
        <dbReference type="Proteomes" id="UP000033411"/>
    </source>
</evidence>
<proteinExistence type="predicted"/>
<dbReference type="AlphaFoldDB" id="A0A0F5QAC7"/>
<dbReference type="STRING" id="1293439.WH87_09665"/>
<sequence length="528" mass="54019">MVVMFAMGFSISAVVGAIAVDSAALYSERRSVQNAVDLAALAAAADPSRASQLADAALREAGLSGTVRVRTGRYTASAALTPQARFVVGGQPANAVEVHLERRGTLHFASGWAESPLISAQALATLTPQVAFSAGSRLANFDGGIANDVLDQLLGARVSVSVADYNGLLAAQVDVFSFLEALSQQLNLKAVTYDDVLAASADHGKIAAALAAVLTGTQQVAARNIARSVGNNGVVPLRRLFQLGQLGAATLTSGGGRGLYSAVSALELLSVSAGLSNGKRQIGLGVAANVPGLLGINVGLSVGEPPQGGSWFAIGPNQTVTRTAQVRLRIISRLTLKLLFLSLLQVNVPLYLDVAPAEAIADSATCPSPSSPRGTVTILAKPGVARLSLGEVNENSFGAFNTTPNIGTAVLINMLGIKVTTLAHAAIEQVTPIRLQFSSADIAAGKVRTAHTSTYTTSLVGSLLGDLKLVAVGISLGVIGPALEALLSPLTPVLDLTIERLLAALGLSLGEVDVKVYGVRCTHPVLVG</sequence>
<evidence type="ECO:0000313" key="2">
    <source>
        <dbReference type="EMBL" id="KKC37920.1"/>
    </source>
</evidence>
<organism evidence="2 3">
    <name type="scientific">Devosia epidermidihirudinis</name>
    <dbReference type="NCBI Taxonomy" id="1293439"/>
    <lineage>
        <taxon>Bacteria</taxon>
        <taxon>Pseudomonadati</taxon>
        <taxon>Pseudomonadota</taxon>
        <taxon>Alphaproteobacteria</taxon>
        <taxon>Hyphomicrobiales</taxon>
        <taxon>Devosiaceae</taxon>
        <taxon>Devosia</taxon>
    </lineage>
</organism>
<dbReference type="EMBL" id="LANJ01000016">
    <property type="protein sequence ID" value="KKC37920.1"/>
    <property type="molecule type" value="Genomic_DNA"/>
</dbReference>
<evidence type="ECO:0000259" key="1">
    <source>
        <dbReference type="Pfam" id="PF09977"/>
    </source>
</evidence>
<dbReference type="Proteomes" id="UP000033411">
    <property type="component" value="Unassembled WGS sequence"/>
</dbReference>
<name>A0A0F5QAC7_9HYPH</name>